<keyword evidence="2" id="KW-1185">Reference proteome</keyword>
<dbReference type="Proteomes" id="UP000552241">
    <property type="component" value="Unassembled WGS sequence"/>
</dbReference>
<dbReference type="PROSITE" id="PS51257">
    <property type="entry name" value="PROKAR_LIPOPROTEIN"/>
    <property type="match status" value="1"/>
</dbReference>
<organism evidence="1 2">
    <name type="scientific">Moheibacter lacus</name>
    <dbReference type="NCBI Taxonomy" id="2745851"/>
    <lineage>
        <taxon>Bacteria</taxon>
        <taxon>Pseudomonadati</taxon>
        <taxon>Bacteroidota</taxon>
        <taxon>Flavobacteriia</taxon>
        <taxon>Flavobacteriales</taxon>
        <taxon>Weeksellaceae</taxon>
        <taxon>Moheibacter</taxon>
    </lineage>
</organism>
<dbReference type="EMBL" id="JACDZE010000002">
    <property type="protein sequence ID" value="MBA5629752.1"/>
    <property type="molecule type" value="Genomic_DNA"/>
</dbReference>
<accession>A0A838ZRZ8</accession>
<name>A0A838ZRZ8_9FLAO</name>
<gene>
    <name evidence="1" type="ORF">HU137_08215</name>
</gene>
<evidence type="ECO:0000313" key="1">
    <source>
        <dbReference type="EMBL" id="MBA5629752.1"/>
    </source>
</evidence>
<sequence length="180" mass="20867">MKSNYLLYVFFLLILISCTENSIKITGSPLSLNDTMIATTSDVAMKIKMEGKVFTIEKQNILPINVSFEELPIKFLVREENNPVTLNLNFYQTDFAEKLPKEFKIPEDNVEKVIIDLNFFNEERNVKKMNKRIIFRNGIIKIEKFSENELKIIFDGLGSGITEKENFPISGELNINYQRT</sequence>
<dbReference type="RefSeq" id="WP_182043364.1">
    <property type="nucleotide sequence ID" value="NZ_JACDZE010000002.1"/>
</dbReference>
<reference evidence="1 2" key="1">
    <citation type="submission" date="2020-07" db="EMBL/GenBank/DDBJ databases">
        <title>Moheibacter lacus sp. nov., a member of the family Flavobacteriaceae isolated from freshwater lake sediment.</title>
        <authorList>
            <person name="Liu Y."/>
        </authorList>
    </citation>
    <scope>NUCLEOTIDE SEQUENCE [LARGE SCALE GENOMIC DNA]</scope>
    <source>
        <strain evidence="1 2">BDHS18</strain>
    </source>
</reference>
<proteinExistence type="predicted"/>
<protein>
    <submittedName>
        <fullName evidence="1">Uncharacterized protein</fullName>
    </submittedName>
</protein>
<dbReference type="AlphaFoldDB" id="A0A838ZRZ8"/>
<comment type="caution">
    <text evidence="1">The sequence shown here is derived from an EMBL/GenBank/DDBJ whole genome shotgun (WGS) entry which is preliminary data.</text>
</comment>
<evidence type="ECO:0000313" key="2">
    <source>
        <dbReference type="Proteomes" id="UP000552241"/>
    </source>
</evidence>